<dbReference type="EMBL" id="JANAVB010001800">
    <property type="protein sequence ID" value="KAJ6852558.1"/>
    <property type="molecule type" value="Genomic_DNA"/>
</dbReference>
<keyword evidence="1" id="KW-0812">Transmembrane</keyword>
<feature type="transmembrane region" description="Helical" evidence="1">
    <location>
        <begin position="75"/>
        <end position="94"/>
    </location>
</feature>
<gene>
    <name evidence="2" type="ORF">M6B38_256295</name>
</gene>
<keyword evidence="3" id="KW-1185">Reference proteome</keyword>
<reference evidence="2" key="2">
    <citation type="submission" date="2023-04" db="EMBL/GenBank/DDBJ databases">
        <authorList>
            <person name="Bruccoleri R.E."/>
            <person name="Oakeley E.J."/>
            <person name="Faust A.-M."/>
            <person name="Dessus-Babus S."/>
            <person name="Altorfer M."/>
            <person name="Burckhardt D."/>
            <person name="Oertli M."/>
            <person name="Naumann U."/>
            <person name="Petersen F."/>
            <person name="Wong J."/>
        </authorList>
    </citation>
    <scope>NUCLEOTIDE SEQUENCE</scope>
    <source>
        <strain evidence="2">GSM-AAB239-AS_SAM_17_03QT</strain>
        <tissue evidence="2">Leaf</tissue>
    </source>
</reference>
<evidence type="ECO:0000256" key="1">
    <source>
        <dbReference type="SAM" id="Phobius"/>
    </source>
</evidence>
<keyword evidence="1" id="KW-0472">Membrane</keyword>
<sequence length="130" mass="14338">MVELIRGRFLLGRRCRPAARQQVVEERQQKLRQARTGGTGGQLEHALRDEVGDLVLEHQHVVLDQGQSPVGCHNWIILLLLLVVVVVIAIGVGLHEQNLDDEAGVEEQHLHEGIAVHVDVLGVGRPRPGL</sequence>
<dbReference type="Proteomes" id="UP001140949">
    <property type="component" value="Unassembled WGS sequence"/>
</dbReference>
<comment type="caution">
    <text evidence="2">The sequence shown here is derived from an EMBL/GenBank/DDBJ whole genome shotgun (WGS) entry which is preliminary data.</text>
</comment>
<proteinExistence type="predicted"/>
<evidence type="ECO:0000313" key="2">
    <source>
        <dbReference type="EMBL" id="KAJ6852558.1"/>
    </source>
</evidence>
<dbReference type="AlphaFoldDB" id="A0AAX6IHK6"/>
<reference evidence="2" key="1">
    <citation type="journal article" date="2023" name="GigaByte">
        <title>Genome assembly of the bearded iris, Iris pallida Lam.</title>
        <authorList>
            <person name="Bruccoleri R.E."/>
            <person name="Oakeley E.J."/>
            <person name="Faust A.M.E."/>
            <person name="Altorfer M."/>
            <person name="Dessus-Babus S."/>
            <person name="Burckhardt D."/>
            <person name="Oertli M."/>
            <person name="Naumann U."/>
            <person name="Petersen F."/>
            <person name="Wong J."/>
        </authorList>
    </citation>
    <scope>NUCLEOTIDE SEQUENCE</scope>
    <source>
        <strain evidence="2">GSM-AAB239-AS_SAM_17_03QT</strain>
    </source>
</reference>
<protein>
    <submittedName>
        <fullName evidence="2">UPF0481 protein-like</fullName>
    </submittedName>
</protein>
<organism evidence="2 3">
    <name type="scientific">Iris pallida</name>
    <name type="common">Sweet iris</name>
    <dbReference type="NCBI Taxonomy" id="29817"/>
    <lineage>
        <taxon>Eukaryota</taxon>
        <taxon>Viridiplantae</taxon>
        <taxon>Streptophyta</taxon>
        <taxon>Embryophyta</taxon>
        <taxon>Tracheophyta</taxon>
        <taxon>Spermatophyta</taxon>
        <taxon>Magnoliopsida</taxon>
        <taxon>Liliopsida</taxon>
        <taxon>Asparagales</taxon>
        <taxon>Iridaceae</taxon>
        <taxon>Iridoideae</taxon>
        <taxon>Irideae</taxon>
        <taxon>Iris</taxon>
    </lineage>
</organism>
<evidence type="ECO:0000313" key="3">
    <source>
        <dbReference type="Proteomes" id="UP001140949"/>
    </source>
</evidence>
<keyword evidence="1" id="KW-1133">Transmembrane helix</keyword>
<name>A0AAX6IHK6_IRIPA</name>
<accession>A0AAX6IHK6</accession>